<evidence type="ECO:0000313" key="3">
    <source>
        <dbReference type="EMBL" id="KAJ3585329.1"/>
    </source>
</evidence>
<feature type="compositionally biased region" description="Low complexity" evidence="1">
    <location>
        <begin position="263"/>
        <end position="273"/>
    </location>
</feature>
<dbReference type="InterPro" id="IPR050540">
    <property type="entry name" value="F-actin_Monoox_Mical"/>
</dbReference>
<dbReference type="EMBL" id="JANIIK010000118">
    <property type="protein sequence ID" value="KAJ3585329.1"/>
    <property type="molecule type" value="Genomic_DNA"/>
</dbReference>
<evidence type="ECO:0000313" key="4">
    <source>
        <dbReference type="Proteomes" id="UP001148018"/>
    </source>
</evidence>
<protein>
    <recommendedName>
        <fullName evidence="2">C2 NT-type domain-containing protein</fullName>
    </recommendedName>
</protein>
<proteinExistence type="predicted"/>
<name>A0A9Q0DBF2_9TELE</name>
<dbReference type="OrthoDB" id="5972258at2759"/>
<feature type="compositionally biased region" description="Pro residues" evidence="1">
    <location>
        <begin position="274"/>
        <end position="283"/>
    </location>
</feature>
<organism evidence="3 4">
    <name type="scientific">Muraenolepis orangiensis</name>
    <name type="common">Patagonian moray cod</name>
    <dbReference type="NCBI Taxonomy" id="630683"/>
    <lineage>
        <taxon>Eukaryota</taxon>
        <taxon>Metazoa</taxon>
        <taxon>Chordata</taxon>
        <taxon>Craniata</taxon>
        <taxon>Vertebrata</taxon>
        <taxon>Euteleostomi</taxon>
        <taxon>Actinopterygii</taxon>
        <taxon>Neopterygii</taxon>
        <taxon>Teleostei</taxon>
        <taxon>Neoteleostei</taxon>
        <taxon>Acanthomorphata</taxon>
        <taxon>Zeiogadaria</taxon>
        <taxon>Gadariae</taxon>
        <taxon>Gadiformes</taxon>
        <taxon>Muraenolepidoidei</taxon>
        <taxon>Muraenolepididae</taxon>
        <taxon>Muraenolepis</taxon>
    </lineage>
</organism>
<feature type="region of interest" description="Disordered" evidence="1">
    <location>
        <begin position="447"/>
        <end position="511"/>
    </location>
</feature>
<dbReference type="PANTHER" id="PTHR23167">
    <property type="entry name" value="CALPONIN HOMOLOGY DOMAIN-CONTAINING PROTEIN DDB_G0272472-RELATED"/>
    <property type="match status" value="1"/>
</dbReference>
<reference evidence="3" key="1">
    <citation type="submission" date="2022-07" db="EMBL/GenBank/DDBJ databases">
        <title>Chromosome-level genome of Muraenolepis orangiensis.</title>
        <authorList>
            <person name="Kim J."/>
        </authorList>
    </citation>
    <scope>NUCLEOTIDE SEQUENCE</scope>
    <source>
        <strain evidence="3">KU_S4_2022</strain>
        <tissue evidence="3">Muscle</tissue>
    </source>
</reference>
<comment type="caution">
    <text evidence="3">The sequence shown here is derived from an EMBL/GenBank/DDBJ whole genome shotgun (WGS) entry which is preliminary data.</text>
</comment>
<accession>A0A9Q0DBF2</accession>
<dbReference type="PROSITE" id="PS51840">
    <property type="entry name" value="C2_NT"/>
    <property type="match status" value="1"/>
</dbReference>
<keyword evidence="4" id="KW-1185">Reference proteome</keyword>
<feature type="region of interest" description="Disordered" evidence="1">
    <location>
        <begin position="622"/>
        <end position="692"/>
    </location>
</feature>
<feature type="compositionally biased region" description="Acidic residues" evidence="1">
    <location>
        <begin position="187"/>
        <end position="196"/>
    </location>
</feature>
<feature type="region of interest" description="Disordered" evidence="1">
    <location>
        <begin position="182"/>
        <end position="216"/>
    </location>
</feature>
<feature type="compositionally biased region" description="Low complexity" evidence="1">
    <location>
        <begin position="373"/>
        <end position="388"/>
    </location>
</feature>
<feature type="compositionally biased region" description="Polar residues" evidence="1">
    <location>
        <begin position="626"/>
        <end position="639"/>
    </location>
</feature>
<feature type="compositionally biased region" description="Polar residues" evidence="1">
    <location>
        <begin position="661"/>
        <end position="692"/>
    </location>
</feature>
<dbReference type="PANTHER" id="PTHR23167:SF91">
    <property type="entry name" value="EH DOMAIN-BINDING PROTEIN 1-LIKE PROTEIN 1"/>
    <property type="match status" value="1"/>
</dbReference>
<sequence>MSSVWKRLQRVGKKAAKFQYVASYQELLVQCTHKWQPDKLRVVWIRRNRRHSTKLHSWQPGIQNPYRGQVVWQVPESVDIAVTLFKEPTAEEFEDKDWTVIIEDETKGRRKVLASLDVNMKTYASATQAQHQLTLKLRPLSVKVVEASLKLTLSCVFLKEGKATDEDMLSLASLMSLKQSDVGNLDDFNDSEEEGGEDRRAVFGGGTAAPVTDYDLPSRRIRDAAWRPVVEPGPSVPTSVARRPHSFHSDPCWAEGQGPHGRPSSFASSASGPPQAPALPPHPLVEAGGSAALTRPCSLPSAPDSGSWQSEWRPPKPQAPLAQPGLSPKFLKPGGLKTHPGGGKAASFPARQAKRAKPAAGSLLAGSFDFTHPTGSPGSASDPSSPDDLPSPSPLPSAPAPETLLPLAAVRPNLSPVSGPPVAPCSAFPSAPTARDLTALLLAGRSPDQTWVPGYAPSRRSEDAPAAPATCLAGPQTLLSAPHPQLPHISPNPPQLDLQAPASLVSPDNQDPEEYKRLLTTLAEEDNAYSVPTGADGVSDQRRDASGALERKLRGGAFGVEPVRISAGPESLVSLLPFNPCAPSAPGLCYLEMPKAEKVPVEINPTEAPLKVQELAPLHPGALEQSLDNPESWSISSVGESPDRQRSHLTKMTIQLGPSKPVQSKPNSASNTARPVQTTPQIGQSLETTPNQKQRIEVVQMPDVHMGDHTVPMDLG</sequence>
<feature type="compositionally biased region" description="Pro residues" evidence="1">
    <location>
        <begin position="389"/>
        <end position="399"/>
    </location>
</feature>
<evidence type="ECO:0000259" key="2">
    <source>
        <dbReference type="PROSITE" id="PS51840"/>
    </source>
</evidence>
<dbReference type="InterPro" id="IPR019448">
    <property type="entry name" value="NT-C2"/>
</dbReference>
<evidence type="ECO:0000256" key="1">
    <source>
        <dbReference type="SAM" id="MobiDB-lite"/>
    </source>
</evidence>
<feature type="region of interest" description="Disordered" evidence="1">
    <location>
        <begin position="229"/>
        <end position="430"/>
    </location>
</feature>
<feature type="compositionally biased region" description="Low complexity" evidence="1">
    <location>
        <begin position="400"/>
        <end position="409"/>
    </location>
</feature>
<dbReference type="AlphaFoldDB" id="A0A9Q0DBF2"/>
<dbReference type="Proteomes" id="UP001148018">
    <property type="component" value="Unassembled WGS sequence"/>
</dbReference>
<dbReference type="Pfam" id="PF10358">
    <property type="entry name" value="NT-C2"/>
    <property type="match status" value="1"/>
</dbReference>
<gene>
    <name evidence="3" type="ORF">NHX12_014050</name>
</gene>
<feature type="domain" description="C2 NT-type" evidence="2">
    <location>
        <begin position="8"/>
        <end position="157"/>
    </location>
</feature>